<dbReference type="InterPro" id="IPR003784">
    <property type="entry name" value="BioY"/>
</dbReference>
<dbReference type="PANTHER" id="PTHR34295">
    <property type="entry name" value="BIOTIN TRANSPORTER BIOY"/>
    <property type="match status" value="1"/>
</dbReference>
<feature type="transmembrane region" description="Helical" evidence="9">
    <location>
        <begin position="109"/>
        <end position="133"/>
    </location>
</feature>
<comment type="subcellular location">
    <subcellularLocation>
        <location evidence="1 8">Cell membrane</location>
        <topology evidence="1 8">Multi-pass membrane protein</topology>
    </subcellularLocation>
</comment>
<dbReference type="PIRSF" id="PIRSF016661">
    <property type="entry name" value="BioY"/>
    <property type="match status" value="1"/>
</dbReference>
<keyword evidence="7 8" id="KW-0472">Membrane</keyword>
<comment type="caution">
    <text evidence="10">The sequence shown here is derived from an EMBL/GenBank/DDBJ whole genome shotgun (WGS) entry which is preliminary data.</text>
</comment>
<evidence type="ECO:0000256" key="6">
    <source>
        <dbReference type="ARBA" id="ARBA00022989"/>
    </source>
</evidence>
<keyword evidence="3 8" id="KW-0813">Transport</keyword>
<dbReference type="STRING" id="762845.BCR26_16990"/>
<comment type="similarity">
    <text evidence="2 8">Belongs to the BioY family.</text>
</comment>
<feature type="transmembrane region" description="Helical" evidence="9">
    <location>
        <begin position="85"/>
        <end position="102"/>
    </location>
</feature>
<dbReference type="RefSeq" id="WP_069699700.1">
    <property type="nucleotide sequence ID" value="NZ_JAGGMA010000021.1"/>
</dbReference>
<reference evidence="10 11" key="1">
    <citation type="submission" date="2016-09" db="EMBL/GenBank/DDBJ databases">
        <authorList>
            <person name="Capua I."/>
            <person name="De Benedictis P."/>
            <person name="Joannis T."/>
            <person name="Lombin L.H."/>
            <person name="Cattoli G."/>
        </authorList>
    </citation>
    <scope>NUCLEOTIDE SEQUENCE [LARGE SCALE GENOMIC DNA]</scope>
    <source>
        <strain evidence="10 11">LMG 25899</strain>
    </source>
</reference>
<proteinExistence type="inferred from homology"/>
<feature type="transmembrane region" description="Helical" evidence="9">
    <location>
        <begin position="7"/>
        <end position="24"/>
    </location>
</feature>
<keyword evidence="6 9" id="KW-1133">Transmembrane helix</keyword>
<evidence type="ECO:0000256" key="1">
    <source>
        <dbReference type="ARBA" id="ARBA00004651"/>
    </source>
</evidence>
<evidence type="ECO:0000256" key="8">
    <source>
        <dbReference type="PIRNR" id="PIRNR016661"/>
    </source>
</evidence>
<name>A0A1E5KUR3_9ENTE</name>
<keyword evidence="5 9" id="KW-0812">Transmembrane</keyword>
<evidence type="ECO:0000256" key="4">
    <source>
        <dbReference type="ARBA" id="ARBA00022475"/>
    </source>
</evidence>
<keyword evidence="4 8" id="KW-1003">Cell membrane</keyword>
<dbReference type="Pfam" id="PF02632">
    <property type="entry name" value="BioY"/>
    <property type="match status" value="1"/>
</dbReference>
<organism evidence="10 11">
    <name type="scientific">Enterococcus rivorum</name>
    <dbReference type="NCBI Taxonomy" id="762845"/>
    <lineage>
        <taxon>Bacteria</taxon>
        <taxon>Bacillati</taxon>
        <taxon>Bacillota</taxon>
        <taxon>Bacilli</taxon>
        <taxon>Lactobacillales</taxon>
        <taxon>Enterococcaceae</taxon>
        <taxon>Enterococcus</taxon>
    </lineage>
</organism>
<dbReference type="PANTHER" id="PTHR34295:SF4">
    <property type="entry name" value="BIOTIN TRANSPORTER BIOY-RELATED"/>
    <property type="match status" value="1"/>
</dbReference>
<sequence>MNISLKSMILAAEFAAIIAIFSQFTIPLGIIPLTGQTLAVGFTATILGRRVGTQAILIYLLLGFIGLPVFAGMKAGIGVLFGPTGGYLIGFIFTSLIVGTILEKTDFTYFWAIVANIVGAIISLIFGSIWLKFFSDSTWLAAFTGGFFPFILPGLIKAVAAAYIGITIHKRMKLSYSVT</sequence>
<evidence type="ECO:0000256" key="2">
    <source>
        <dbReference type="ARBA" id="ARBA00010692"/>
    </source>
</evidence>
<evidence type="ECO:0000256" key="7">
    <source>
        <dbReference type="ARBA" id="ARBA00023136"/>
    </source>
</evidence>
<evidence type="ECO:0000256" key="5">
    <source>
        <dbReference type="ARBA" id="ARBA00022692"/>
    </source>
</evidence>
<evidence type="ECO:0000256" key="3">
    <source>
        <dbReference type="ARBA" id="ARBA00022448"/>
    </source>
</evidence>
<feature type="transmembrane region" description="Helical" evidence="9">
    <location>
        <begin position="139"/>
        <end position="166"/>
    </location>
</feature>
<protein>
    <recommendedName>
        <fullName evidence="8">Biotin transporter</fullName>
    </recommendedName>
</protein>
<feature type="transmembrane region" description="Helical" evidence="9">
    <location>
        <begin position="55"/>
        <end position="73"/>
    </location>
</feature>
<evidence type="ECO:0000313" key="10">
    <source>
        <dbReference type="EMBL" id="OEH81339.1"/>
    </source>
</evidence>
<evidence type="ECO:0000256" key="9">
    <source>
        <dbReference type="SAM" id="Phobius"/>
    </source>
</evidence>
<evidence type="ECO:0000313" key="11">
    <source>
        <dbReference type="Proteomes" id="UP000095256"/>
    </source>
</evidence>
<dbReference type="GO" id="GO:0015225">
    <property type="term" value="F:biotin transmembrane transporter activity"/>
    <property type="evidence" value="ECO:0007669"/>
    <property type="project" value="UniProtKB-UniRule"/>
</dbReference>
<gene>
    <name evidence="10" type="ORF">BCR26_16990</name>
</gene>
<dbReference type="GO" id="GO:0005886">
    <property type="term" value="C:plasma membrane"/>
    <property type="evidence" value="ECO:0007669"/>
    <property type="project" value="UniProtKB-SubCell"/>
</dbReference>
<dbReference type="Proteomes" id="UP000095256">
    <property type="component" value="Unassembled WGS sequence"/>
</dbReference>
<accession>A0A1E5KUR3</accession>
<keyword evidence="11" id="KW-1185">Reference proteome</keyword>
<dbReference type="AlphaFoldDB" id="A0A1E5KUR3"/>
<dbReference type="Gene3D" id="1.10.1760.20">
    <property type="match status" value="1"/>
</dbReference>
<dbReference type="OrthoDB" id="9803495at2"/>
<dbReference type="EMBL" id="MIEK01000051">
    <property type="protein sequence ID" value="OEH81339.1"/>
    <property type="molecule type" value="Genomic_DNA"/>
</dbReference>